<feature type="region of interest" description="Disordered" evidence="2">
    <location>
        <begin position="1"/>
        <end position="22"/>
    </location>
</feature>
<dbReference type="PANTHER" id="PTHR46512:SF1">
    <property type="entry name" value="PEPTIDYLPROLYL ISOMERASE"/>
    <property type="match status" value="1"/>
</dbReference>
<feature type="repeat" description="TPR" evidence="1">
    <location>
        <begin position="89"/>
        <end position="122"/>
    </location>
</feature>
<evidence type="ECO:0000313" key="4">
    <source>
        <dbReference type="Proteomes" id="UP001217754"/>
    </source>
</evidence>
<dbReference type="PANTHER" id="PTHR46512">
    <property type="entry name" value="PEPTIDYLPROLYL ISOMERASE"/>
    <property type="match status" value="1"/>
</dbReference>
<dbReference type="EMBL" id="CP119959">
    <property type="protein sequence ID" value="WFD38487.1"/>
    <property type="molecule type" value="Genomic_DNA"/>
</dbReference>
<dbReference type="Pfam" id="PF00515">
    <property type="entry name" value="TPR_1"/>
    <property type="match status" value="1"/>
</dbReference>
<organism evidence="3 4">
    <name type="scientific">Malassezia japonica</name>
    <dbReference type="NCBI Taxonomy" id="223818"/>
    <lineage>
        <taxon>Eukaryota</taxon>
        <taxon>Fungi</taxon>
        <taxon>Dikarya</taxon>
        <taxon>Basidiomycota</taxon>
        <taxon>Ustilaginomycotina</taxon>
        <taxon>Malasseziomycetes</taxon>
        <taxon>Malasseziales</taxon>
        <taxon>Malasseziaceae</taxon>
        <taxon>Malassezia</taxon>
    </lineage>
</organism>
<dbReference type="GO" id="GO:0005829">
    <property type="term" value="C:cytosol"/>
    <property type="evidence" value="ECO:0007669"/>
    <property type="project" value="TreeGrafter"/>
</dbReference>
<protein>
    <submittedName>
        <fullName evidence="3">Uncharacterized protein</fullName>
    </submittedName>
</protein>
<dbReference type="InterPro" id="IPR019734">
    <property type="entry name" value="TPR_rpt"/>
</dbReference>
<evidence type="ECO:0000256" key="2">
    <source>
        <dbReference type="SAM" id="MobiDB-lite"/>
    </source>
</evidence>
<dbReference type="SUPFAM" id="SSF48452">
    <property type="entry name" value="TPR-like"/>
    <property type="match status" value="1"/>
</dbReference>
<dbReference type="PROSITE" id="PS50005">
    <property type="entry name" value="TPR"/>
    <property type="match status" value="1"/>
</dbReference>
<keyword evidence="4" id="KW-1185">Reference proteome</keyword>
<evidence type="ECO:0000256" key="1">
    <source>
        <dbReference type="PROSITE-ProRule" id="PRU00339"/>
    </source>
</evidence>
<dbReference type="GO" id="GO:0005740">
    <property type="term" value="C:mitochondrial envelope"/>
    <property type="evidence" value="ECO:0007669"/>
    <property type="project" value="TreeGrafter"/>
</dbReference>
<dbReference type="Gene3D" id="1.25.40.10">
    <property type="entry name" value="Tetratricopeptide repeat domain"/>
    <property type="match status" value="1"/>
</dbReference>
<dbReference type="SMART" id="SM00028">
    <property type="entry name" value="TPR"/>
    <property type="match status" value="1"/>
</dbReference>
<evidence type="ECO:0000313" key="3">
    <source>
        <dbReference type="EMBL" id="WFD38487.1"/>
    </source>
</evidence>
<proteinExistence type="predicted"/>
<dbReference type="GO" id="GO:0043066">
    <property type="term" value="P:negative regulation of apoptotic process"/>
    <property type="evidence" value="ECO:0007669"/>
    <property type="project" value="TreeGrafter"/>
</dbReference>
<dbReference type="GO" id="GO:0044183">
    <property type="term" value="F:protein folding chaperone"/>
    <property type="evidence" value="ECO:0007669"/>
    <property type="project" value="TreeGrafter"/>
</dbReference>
<dbReference type="Proteomes" id="UP001217754">
    <property type="component" value="Chromosome 2"/>
</dbReference>
<accession>A0AAF0J995</accession>
<dbReference type="AlphaFoldDB" id="A0AAF0J995"/>
<dbReference type="GO" id="GO:0016020">
    <property type="term" value="C:membrane"/>
    <property type="evidence" value="ECO:0007669"/>
    <property type="project" value="TreeGrafter"/>
</dbReference>
<dbReference type="InterPro" id="IPR050754">
    <property type="entry name" value="FKBP4/5/8-like"/>
</dbReference>
<gene>
    <name evidence="3" type="ORF">MJAP1_001440</name>
</gene>
<dbReference type="GO" id="GO:0012505">
    <property type="term" value="C:endomembrane system"/>
    <property type="evidence" value="ECO:0007669"/>
    <property type="project" value="TreeGrafter"/>
</dbReference>
<dbReference type="GeneID" id="85225089"/>
<name>A0AAF0J995_9BASI</name>
<keyword evidence="1" id="KW-0802">TPR repeat</keyword>
<dbReference type="InterPro" id="IPR011990">
    <property type="entry name" value="TPR-like_helical_dom_sf"/>
</dbReference>
<reference evidence="3" key="1">
    <citation type="submission" date="2023-03" db="EMBL/GenBank/DDBJ databases">
        <title>Mating type loci evolution in Malassezia.</title>
        <authorList>
            <person name="Coelho M.A."/>
        </authorList>
    </citation>
    <scope>NUCLEOTIDE SEQUENCE</scope>
    <source>
        <strain evidence="3">CBS 9431</strain>
    </source>
</reference>
<sequence>MAHASDMAAENGARADAPRTDDLSMLAPDAAEKIEQGISYKKVGNEAFLKKDYYLAGLDQTPATGLSAQARPAAQSQGGGVRTDHRELSQVRSNMAACYLQLGRYHRAVEACNQALALDARNVKAIFRKAQALRKGVSVFAAHTWLESDTARPFLNDPAFQKELEVIQGVVREHEKKSAAAMRGFLSK</sequence>
<dbReference type="RefSeq" id="XP_060121384.1">
    <property type="nucleotide sequence ID" value="XM_060265401.1"/>
</dbReference>